<keyword evidence="1" id="KW-0472">Membrane</keyword>
<feature type="domain" description="PAS" evidence="2">
    <location>
        <begin position="205"/>
        <end position="251"/>
    </location>
</feature>
<dbReference type="Pfam" id="PF00563">
    <property type="entry name" value="EAL"/>
    <property type="match status" value="1"/>
</dbReference>
<dbReference type="PANTHER" id="PTHR44757:SF2">
    <property type="entry name" value="BIOFILM ARCHITECTURE MAINTENANCE PROTEIN MBAA"/>
    <property type="match status" value="1"/>
</dbReference>
<evidence type="ECO:0000313" key="7">
    <source>
        <dbReference type="Proteomes" id="UP001212042"/>
    </source>
</evidence>
<dbReference type="PROSITE" id="PS50883">
    <property type="entry name" value="EAL"/>
    <property type="match status" value="1"/>
</dbReference>
<dbReference type="SUPFAM" id="SSF55073">
    <property type="entry name" value="Nucleotide cyclase"/>
    <property type="match status" value="1"/>
</dbReference>
<gene>
    <name evidence="6" type="ORF">PH586_14120</name>
</gene>
<evidence type="ECO:0000259" key="3">
    <source>
        <dbReference type="PROSITE" id="PS50113"/>
    </source>
</evidence>
<accession>A0ABT4XH26</accession>
<feature type="transmembrane region" description="Helical" evidence="1">
    <location>
        <begin position="12"/>
        <end position="32"/>
    </location>
</feature>
<dbReference type="InterPro" id="IPR000700">
    <property type="entry name" value="PAS-assoc_C"/>
</dbReference>
<dbReference type="InterPro" id="IPR035919">
    <property type="entry name" value="EAL_sf"/>
</dbReference>
<reference evidence="6 7" key="1">
    <citation type="submission" date="2023-01" db="EMBL/GenBank/DDBJ databases">
        <title>Pseudomonas SA3-5T sp. nov., isolated from tidal flat sediment.</title>
        <authorList>
            <person name="Kim H.S."/>
            <person name="Kim J.-S."/>
            <person name="Suh M.K."/>
            <person name="Eom M.K."/>
            <person name="Lee J.-S."/>
        </authorList>
    </citation>
    <scope>NUCLEOTIDE SEQUENCE [LARGE SCALE GENOMIC DNA]</scope>
    <source>
        <strain evidence="6 7">SA3-5</strain>
    </source>
</reference>
<dbReference type="SMART" id="SM00091">
    <property type="entry name" value="PAS"/>
    <property type="match status" value="2"/>
</dbReference>
<dbReference type="NCBIfam" id="TIGR00229">
    <property type="entry name" value="sensory_box"/>
    <property type="match status" value="2"/>
</dbReference>
<evidence type="ECO:0000313" key="6">
    <source>
        <dbReference type="EMBL" id="MDA7087521.1"/>
    </source>
</evidence>
<name>A0ABT4XH26_9PSED</name>
<dbReference type="NCBIfam" id="TIGR00254">
    <property type="entry name" value="GGDEF"/>
    <property type="match status" value="1"/>
</dbReference>
<feature type="domain" description="PAC" evidence="3">
    <location>
        <begin position="156"/>
        <end position="208"/>
    </location>
</feature>
<dbReference type="InterPro" id="IPR029787">
    <property type="entry name" value="Nucleotide_cyclase"/>
</dbReference>
<dbReference type="CDD" id="cd01949">
    <property type="entry name" value="GGDEF"/>
    <property type="match status" value="1"/>
</dbReference>
<evidence type="ECO:0000259" key="2">
    <source>
        <dbReference type="PROSITE" id="PS50112"/>
    </source>
</evidence>
<dbReference type="PROSITE" id="PS50887">
    <property type="entry name" value="GGDEF"/>
    <property type="match status" value="1"/>
</dbReference>
<protein>
    <submittedName>
        <fullName evidence="6">EAL domain-containing protein</fullName>
    </submittedName>
</protein>
<dbReference type="PANTHER" id="PTHR44757">
    <property type="entry name" value="DIGUANYLATE CYCLASE DGCP"/>
    <property type="match status" value="1"/>
</dbReference>
<dbReference type="Gene3D" id="3.30.70.270">
    <property type="match status" value="1"/>
</dbReference>
<feature type="transmembrane region" description="Helical" evidence="1">
    <location>
        <begin position="44"/>
        <end position="62"/>
    </location>
</feature>
<dbReference type="PROSITE" id="PS50113">
    <property type="entry name" value="PAC"/>
    <property type="match status" value="2"/>
</dbReference>
<dbReference type="SUPFAM" id="SSF141868">
    <property type="entry name" value="EAL domain-like"/>
    <property type="match status" value="1"/>
</dbReference>
<dbReference type="SMART" id="SM00052">
    <property type="entry name" value="EAL"/>
    <property type="match status" value="1"/>
</dbReference>
<comment type="caution">
    <text evidence="6">The sequence shown here is derived from an EMBL/GenBank/DDBJ whole genome shotgun (WGS) entry which is preliminary data.</text>
</comment>
<evidence type="ECO:0000259" key="4">
    <source>
        <dbReference type="PROSITE" id="PS50883"/>
    </source>
</evidence>
<organism evidence="6 7">
    <name type="scientific">Pseudomonas aestuarii</name>
    <dbReference type="NCBI Taxonomy" id="3018340"/>
    <lineage>
        <taxon>Bacteria</taxon>
        <taxon>Pseudomonadati</taxon>
        <taxon>Pseudomonadota</taxon>
        <taxon>Gammaproteobacteria</taxon>
        <taxon>Pseudomonadales</taxon>
        <taxon>Pseudomonadaceae</taxon>
        <taxon>Pseudomonas</taxon>
    </lineage>
</organism>
<feature type="domain" description="EAL" evidence="4">
    <location>
        <begin position="503"/>
        <end position="757"/>
    </location>
</feature>
<dbReference type="Gene3D" id="3.30.450.20">
    <property type="entry name" value="PAS domain"/>
    <property type="match status" value="2"/>
</dbReference>
<keyword evidence="1" id="KW-0812">Transmembrane</keyword>
<dbReference type="CDD" id="cd01948">
    <property type="entry name" value="EAL"/>
    <property type="match status" value="1"/>
</dbReference>
<feature type="domain" description="GGDEF" evidence="5">
    <location>
        <begin position="361"/>
        <end position="494"/>
    </location>
</feature>
<evidence type="ECO:0000259" key="5">
    <source>
        <dbReference type="PROSITE" id="PS50887"/>
    </source>
</evidence>
<dbReference type="InterPro" id="IPR013655">
    <property type="entry name" value="PAS_fold_3"/>
</dbReference>
<dbReference type="InterPro" id="IPR035965">
    <property type="entry name" value="PAS-like_dom_sf"/>
</dbReference>
<dbReference type="InterPro" id="IPR052155">
    <property type="entry name" value="Biofilm_reg_signaling"/>
</dbReference>
<dbReference type="Proteomes" id="UP001212042">
    <property type="component" value="Unassembled WGS sequence"/>
</dbReference>
<feature type="domain" description="PAC" evidence="3">
    <location>
        <begin position="278"/>
        <end position="330"/>
    </location>
</feature>
<dbReference type="InterPro" id="IPR000160">
    <property type="entry name" value="GGDEF_dom"/>
</dbReference>
<dbReference type="EMBL" id="JAQJZJ010000006">
    <property type="protein sequence ID" value="MDA7087521.1"/>
    <property type="molecule type" value="Genomic_DNA"/>
</dbReference>
<dbReference type="CDD" id="cd00130">
    <property type="entry name" value="PAS"/>
    <property type="match status" value="2"/>
</dbReference>
<dbReference type="InterPro" id="IPR043128">
    <property type="entry name" value="Rev_trsase/Diguanyl_cyclase"/>
</dbReference>
<proteinExistence type="predicted"/>
<dbReference type="Pfam" id="PF08447">
    <property type="entry name" value="PAS_3"/>
    <property type="match status" value="1"/>
</dbReference>
<dbReference type="PROSITE" id="PS50112">
    <property type="entry name" value="PAS"/>
    <property type="match status" value="1"/>
</dbReference>
<dbReference type="InterPro" id="IPR001633">
    <property type="entry name" value="EAL_dom"/>
</dbReference>
<evidence type="ECO:0000256" key="1">
    <source>
        <dbReference type="SAM" id="Phobius"/>
    </source>
</evidence>
<dbReference type="Pfam" id="PF00990">
    <property type="entry name" value="GGDEF"/>
    <property type="match status" value="1"/>
</dbReference>
<dbReference type="InterPro" id="IPR000014">
    <property type="entry name" value="PAS"/>
</dbReference>
<dbReference type="InterPro" id="IPR001610">
    <property type="entry name" value="PAC"/>
</dbReference>
<dbReference type="Pfam" id="PF13426">
    <property type="entry name" value="PAS_9"/>
    <property type="match status" value="1"/>
</dbReference>
<dbReference type="SMART" id="SM00086">
    <property type="entry name" value="PAC"/>
    <property type="match status" value="2"/>
</dbReference>
<dbReference type="RefSeq" id="WP_271348400.1">
    <property type="nucleotide sequence ID" value="NZ_JAQJZJ010000006.1"/>
</dbReference>
<keyword evidence="1" id="KW-1133">Transmembrane helix</keyword>
<keyword evidence="7" id="KW-1185">Reference proteome</keyword>
<dbReference type="Gene3D" id="3.20.20.450">
    <property type="entry name" value="EAL domain"/>
    <property type="match status" value="1"/>
</dbReference>
<dbReference type="SUPFAM" id="SSF55785">
    <property type="entry name" value="PYP-like sensor domain (PAS domain)"/>
    <property type="match status" value="2"/>
</dbReference>
<dbReference type="SMART" id="SM00267">
    <property type="entry name" value="GGDEF"/>
    <property type="match status" value="1"/>
</dbReference>
<sequence>MNLHQGTVRLTLIYLLAAGLWVLFSDALLAGLHLPAERIEQVQLLKGMSFVLLSSLILYLILCSHGRQQARLRRTLRASEGRLSLALDSAKEGLWDWDLRSDKVFFSAGYAALLDLQPAALGSARAHWRQRLHPDDLAHYEQTITTLRDNASQEAFELSLRMRHLDGDYRWIQLRGQLQLDAQGRPERFIGTASDISQRRADEHSLRQAAAVFDATQDGVLVTDSNQQIVHVNPAFTRITGYSPEEIIGRQPSLLSSGRHDQAFYQRLWHALVARGNWSGEIWNRRKNGEIYPQWQRIRAIHDEQGELSHYVAVFSDISALKRSQSELDHLAHHDPLSGLPNRLLFTERVDHALKRAKSEQQGAVLLIDLDHFKHINESLGHNIGDLLLKAVAERLAEQLGAGMTLARLGGDEFGLLSENCLDAAQAAGLAQLLLSSLGAPFNLDHHEFYMSASIGISLFPGDAENLEQVLRNADSALSKAKSSGREGYAFYTQELTEFARHRIDLVSALHHALGNQELRVYYQPLHDLASGELIGAEALVRWQHPQRGLVAPGEFIPVAEDSGLIGAIDAWVLQQACRQMVLWQKQAQAPRFVAVNVSSRLFSRGGLDLQVARVLADTGLDPTCLELEVTESAVMDNPDTALVLLDRLRALGVRLAIDDFGTGYSSLARLKRLPVHKLKLDISFVRGLPGDSDDAAITRAVVALGHSLDLKVLAEGIERPEQVEFLRQIGCDYGQGYLYGRPQPVEAAPQPAVAAP</sequence>